<proteinExistence type="predicted"/>
<evidence type="ECO:0000256" key="10">
    <source>
        <dbReference type="SAM" id="Phobius"/>
    </source>
</evidence>
<evidence type="ECO:0000259" key="14">
    <source>
        <dbReference type="PROSITE" id="PS50990"/>
    </source>
</evidence>
<evidence type="ECO:0000256" key="4">
    <source>
        <dbReference type="ARBA" id="ARBA00022692"/>
    </source>
</evidence>
<dbReference type="PROSITE" id="PS00888">
    <property type="entry name" value="CNMP_BINDING_1"/>
    <property type="match status" value="1"/>
</dbReference>
<dbReference type="InterPro" id="IPR011527">
    <property type="entry name" value="ABC1_TM_dom"/>
</dbReference>
<dbReference type="Gene3D" id="3.90.70.10">
    <property type="entry name" value="Cysteine proteinases"/>
    <property type="match status" value="1"/>
</dbReference>
<evidence type="ECO:0000313" key="15">
    <source>
        <dbReference type="EMBL" id="MEI5998344.1"/>
    </source>
</evidence>
<feature type="transmembrane region" description="Helical" evidence="10">
    <location>
        <begin position="678"/>
        <end position="701"/>
    </location>
</feature>
<dbReference type="Pfam" id="PF00005">
    <property type="entry name" value="ABC_tran"/>
    <property type="match status" value="1"/>
</dbReference>
<feature type="transmembrane region" description="Helical" evidence="10">
    <location>
        <begin position="713"/>
        <end position="740"/>
    </location>
</feature>
<dbReference type="RefSeq" id="WP_054920566.1">
    <property type="nucleotide sequence ID" value="NZ_JACFYJ010000020.1"/>
</dbReference>
<feature type="transmembrane region" description="Helical" evidence="10">
    <location>
        <begin position="459"/>
        <end position="481"/>
    </location>
</feature>
<keyword evidence="4 10" id="KW-0812">Transmembrane</keyword>
<dbReference type="SMART" id="SM00382">
    <property type="entry name" value="AAA"/>
    <property type="match status" value="1"/>
</dbReference>
<dbReference type="CDD" id="cd02418">
    <property type="entry name" value="Peptidase_C39B"/>
    <property type="match status" value="1"/>
</dbReference>
<protein>
    <submittedName>
        <fullName evidence="15">Peptidase domain-containing ABC transporter</fullName>
    </submittedName>
</protein>
<dbReference type="EMBL" id="JACFYJ010000020">
    <property type="protein sequence ID" value="MEI5998344.1"/>
    <property type="molecule type" value="Genomic_DNA"/>
</dbReference>
<keyword evidence="8 10" id="KW-1133">Transmembrane helix</keyword>
<dbReference type="SUPFAM" id="SSF51206">
    <property type="entry name" value="cAMP-binding domain-like"/>
    <property type="match status" value="2"/>
</dbReference>
<evidence type="ECO:0000256" key="5">
    <source>
        <dbReference type="ARBA" id="ARBA00022741"/>
    </source>
</evidence>
<dbReference type="Proteomes" id="UP001386437">
    <property type="component" value="Unassembled WGS sequence"/>
</dbReference>
<dbReference type="InterPro" id="IPR017871">
    <property type="entry name" value="ABC_transporter-like_CS"/>
</dbReference>
<keyword evidence="3" id="KW-0997">Cell inner membrane</keyword>
<reference evidence="15 16" key="1">
    <citation type="journal article" date="2022" name="Arch. Microbiol.">
        <title>Paraburkholderia bengalensis sp. nov. isolated from roots of Oryza sativa, IR64.</title>
        <authorList>
            <person name="Nag P."/>
            <person name="Mondal N."/>
            <person name="Sarkar J."/>
            <person name="Das S."/>
        </authorList>
    </citation>
    <scope>NUCLEOTIDE SEQUENCE [LARGE SCALE GENOMIC DNA]</scope>
    <source>
        <strain evidence="15 16">IR64_4_BI</strain>
    </source>
</reference>
<feature type="transmembrane region" description="Helical" evidence="10">
    <location>
        <begin position="570"/>
        <end position="595"/>
    </location>
</feature>
<evidence type="ECO:0000256" key="9">
    <source>
        <dbReference type="ARBA" id="ARBA00023136"/>
    </source>
</evidence>
<dbReference type="PANTHER" id="PTHR43394:SF1">
    <property type="entry name" value="ATP-BINDING CASSETTE SUB-FAMILY B MEMBER 10, MITOCHONDRIAL"/>
    <property type="match status" value="1"/>
</dbReference>
<dbReference type="Pfam" id="PF00027">
    <property type="entry name" value="cNMP_binding"/>
    <property type="match status" value="2"/>
</dbReference>
<dbReference type="CDD" id="cd18568">
    <property type="entry name" value="ABC_6TM_HetC_like"/>
    <property type="match status" value="1"/>
</dbReference>
<evidence type="ECO:0000256" key="6">
    <source>
        <dbReference type="ARBA" id="ARBA00022801"/>
    </source>
</evidence>
<dbReference type="InterPro" id="IPR018488">
    <property type="entry name" value="cNMP-bd_CS"/>
</dbReference>
<dbReference type="PROSITE" id="PS50893">
    <property type="entry name" value="ABC_TRANSPORTER_2"/>
    <property type="match status" value="1"/>
</dbReference>
<dbReference type="SUPFAM" id="SSF52540">
    <property type="entry name" value="P-loop containing nucleoside triphosphate hydrolases"/>
    <property type="match status" value="1"/>
</dbReference>
<sequence length="1018" mass="114042">MDAPQTTPSIADFLSTVEILSPFTREELERLVEHVQSRFYSFGETVCNAGDAADGLYVIKSGSVRIFTDEHGKEISMGVRKTGEVFADIAMLRAYAHESSVRSSGKTELLFIPRSAIEPIIAGNQAALAFVASYVAINSAGGFVAQLFDLRGKLNKQELEEYVRSVGVKKVTAGKEILKQDGRDDRRLYVVRQGEVRIVRNEDGRDYTLATLREGEIFGEKACLMRQEQAASAIATTDTRLLVIPERTVHFILERNPKLREVLDERIKYNDRELDRQKRIEQRRKMPLRLDLHTKPELGERVIRRFGLIEQAEEMDCGAACLAMICKHYGIPMTLGKLRELANVTTQGATLDSLARAGESLGFTTRGVQCTFDSLRGFDLPFIVHWEGYHYIIVYGVSKDHVWLADPALGFRKLSVEDFERGWSGTCLLFAPGPNLVQLSASRSPWLRFVGYLTPYKKILMYLFLATFVIQVLGVIPPLIIQNILDGVIVHQNISLLHLLILGLIISNVFSQLMSMIRAYLSNFMVRNMDFAMMSQFFKHTMSLPFSFFAKRKTGDIFARFQENQTIRAFLTESTVTTALNLLMVFIYFAIMFFYNAKMTFVLIAFVIPIMALTMIATPKIKNYARETFSAATDSKSFLMEALSGVETVKGMGIERPVRLRWEKKYAKALEVQYRAHAFNILIGFISQLLNAATTIAILWVGANLVLAREMTIGQLIAFNAFMGSVLTPLMGLVGLWSMLNDAGVAMERLGDVLDIEPEQKPEDLPSRVMLPDLQGDISLNGVYFRYGENDSTYVLENITFDIKPGELVAIVGRSGSGKTTLAKLLVGFYTPSDGKMSVDGYDMNVVDKAFYRAQIGYVMQSNLLFSGTIAENIASGDDTPDRRRIEEVAKMADAHAFIAKLPLGYEQIVGERGVGLSGGQIQRLCIARALYHDPRLLVFDEATSALDTQSESNILSNMHDILKGRTAVIIAHRLSTIMRADKILVLYEGAIVEQGRHEELVNRKGMYYQLVQKQLSA</sequence>
<dbReference type="CDD" id="cd00038">
    <property type="entry name" value="CAP_ED"/>
    <property type="match status" value="2"/>
</dbReference>
<dbReference type="Gene3D" id="2.60.120.10">
    <property type="entry name" value="Jelly Rolls"/>
    <property type="match status" value="2"/>
</dbReference>
<keyword evidence="16" id="KW-1185">Reference proteome</keyword>
<feature type="transmembrane region" description="Helical" evidence="10">
    <location>
        <begin position="531"/>
        <end position="550"/>
    </location>
</feature>
<dbReference type="PROSITE" id="PS00211">
    <property type="entry name" value="ABC_TRANSPORTER_1"/>
    <property type="match status" value="1"/>
</dbReference>
<dbReference type="PROSITE" id="PS50929">
    <property type="entry name" value="ABC_TM1F"/>
    <property type="match status" value="1"/>
</dbReference>
<dbReference type="PROSITE" id="PS50042">
    <property type="entry name" value="CNMP_BINDING_3"/>
    <property type="match status" value="2"/>
</dbReference>
<dbReference type="PANTHER" id="PTHR43394">
    <property type="entry name" value="ATP-DEPENDENT PERMEASE MDL1, MITOCHONDRIAL"/>
    <property type="match status" value="1"/>
</dbReference>
<keyword evidence="7" id="KW-0067">ATP-binding</keyword>
<feature type="transmembrane region" description="Helical" evidence="10">
    <location>
        <begin position="601"/>
        <end position="618"/>
    </location>
</feature>
<dbReference type="InterPro" id="IPR018490">
    <property type="entry name" value="cNMP-bd_dom_sf"/>
</dbReference>
<keyword evidence="6" id="KW-0378">Hydrolase</keyword>
<feature type="domain" description="Cyclic nucleotide-binding" evidence="11">
    <location>
        <begin position="150"/>
        <end position="270"/>
    </location>
</feature>
<dbReference type="InterPro" id="IPR003593">
    <property type="entry name" value="AAA+_ATPase"/>
</dbReference>
<evidence type="ECO:0000256" key="3">
    <source>
        <dbReference type="ARBA" id="ARBA00022519"/>
    </source>
</evidence>
<dbReference type="Pfam" id="PF00664">
    <property type="entry name" value="ABC_membrane"/>
    <property type="match status" value="1"/>
</dbReference>
<dbReference type="InterPro" id="IPR005074">
    <property type="entry name" value="Peptidase_C39"/>
</dbReference>
<dbReference type="Pfam" id="PF03412">
    <property type="entry name" value="Peptidase_C39"/>
    <property type="match status" value="1"/>
</dbReference>
<feature type="domain" description="Cyclic nucleotide-binding" evidence="11">
    <location>
        <begin position="19"/>
        <end position="121"/>
    </location>
</feature>
<keyword evidence="9 10" id="KW-0472">Membrane</keyword>
<evidence type="ECO:0000259" key="13">
    <source>
        <dbReference type="PROSITE" id="PS50929"/>
    </source>
</evidence>
<dbReference type="PROSITE" id="PS50990">
    <property type="entry name" value="PEPTIDASE_C39"/>
    <property type="match status" value="1"/>
</dbReference>
<dbReference type="Gene3D" id="1.20.1560.10">
    <property type="entry name" value="ABC transporter type 1, transmembrane domain"/>
    <property type="match status" value="1"/>
</dbReference>
<dbReference type="InterPro" id="IPR014710">
    <property type="entry name" value="RmlC-like_jellyroll"/>
</dbReference>
<feature type="domain" description="ABC transmembrane type-1" evidence="13">
    <location>
        <begin position="463"/>
        <end position="742"/>
    </location>
</feature>
<evidence type="ECO:0000259" key="11">
    <source>
        <dbReference type="PROSITE" id="PS50042"/>
    </source>
</evidence>
<evidence type="ECO:0000259" key="12">
    <source>
        <dbReference type="PROSITE" id="PS50893"/>
    </source>
</evidence>
<keyword evidence="5" id="KW-0547">Nucleotide-binding</keyword>
<dbReference type="InterPro" id="IPR036640">
    <property type="entry name" value="ABC1_TM_sf"/>
</dbReference>
<dbReference type="InterPro" id="IPR027417">
    <property type="entry name" value="P-loop_NTPase"/>
</dbReference>
<dbReference type="InterPro" id="IPR039421">
    <property type="entry name" value="Type_1_exporter"/>
</dbReference>
<comment type="subcellular location">
    <subcellularLocation>
        <location evidence="1">Cell membrane</location>
        <topology evidence="1">Multi-pass membrane protein</topology>
    </subcellularLocation>
</comment>
<dbReference type="InterPro" id="IPR000595">
    <property type="entry name" value="cNMP-bd_dom"/>
</dbReference>
<dbReference type="SUPFAM" id="SSF90123">
    <property type="entry name" value="ABC transporter transmembrane region"/>
    <property type="match status" value="1"/>
</dbReference>
<keyword evidence="2" id="KW-1003">Cell membrane</keyword>
<dbReference type="SMART" id="SM00100">
    <property type="entry name" value="cNMP"/>
    <property type="match status" value="2"/>
</dbReference>
<evidence type="ECO:0000313" key="16">
    <source>
        <dbReference type="Proteomes" id="UP001386437"/>
    </source>
</evidence>
<evidence type="ECO:0000256" key="1">
    <source>
        <dbReference type="ARBA" id="ARBA00004651"/>
    </source>
</evidence>
<evidence type="ECO:0000256" key="7">
    <source>
        <dbReference type="ARBA" id="ARBA00022840"/>
    </source>
</evidence>
<dbReference type="Gene3D" id="3.40.50.300">
    <property type="entry name" value="P-loop containing nucleotide triphosphate hydrolases"/>
    <property type="match status" value="1"/>
</dbReference>
<feature type="domain" description="Peptidase C39" evidence="14">
    <location>
        <begin position="311"/>
        <end position="430"/>
    </location>
</feature>
<gene>
    <name evidence="15" type="ORF">H3V53_14360</name>
</gene>
<comment type="caution">
    <text evidence="15">The sequence shown here is derived from an EMBL/GenBank/DDBJ whole genome shotgun (WGS) entry which is preliminary data.</text>
</comment>
<name>A0ABU8IRS9_9BURK</name>
<organism evidence="15 16">
    <name type="scientific">Paraburkholderia bengalensis</name>
    <dbReference type="NCBI Taxonomy" id="2747562"/>
    <lineage>
        <taxon>Bacteria</taxon>
        <taxon>Pseudomonadati</taxon>
        <taxon>Pseudomonadota</taxon>
        <taxon>Betaproteobacteria</taxon>
        <taxon>Burkholderiales</taxon>
        <taxon>Burkholderiaceae</taxon>
        <taxon>Paraburkholderia</taxon>
    </lineage>
</organism>
<feature type="transmembrane region" description="Helical" evidence="10">
    <location>
        <begin position="493"/>
        <end position="511"/>
    </location>
</feature>
<dbReference type="InterPro" id="IPR003439">
    <property type="entry name" value="ABC_transporter-like_ATP-bd"/>
</dbReference>
<evidence type="ECO:0000256" key="8">
    <source>
        <dbReference type="ARBA" id="ARBA00022989"/>
    </source>
</evidence>
<evidence type="ECO:0000256" key="2">
    <source>
        <dbReference type="ARBA" id="ARBA00022475"/>
    </source>
</evidence>
<feature type="domain" description="ABC transporter" evidence="12">
    <location>
        <begin position="778"/>
        <end position="1014"/>
    </location>
</feature>
<accession>A0ABU8IRS9</accession>